<dbReference type="PANTHER" id="PTHR11895">
    <property type="entry name" value="TRANSAMIDASE"/>
    <property type="match status" value="1"/>
</dbReference>
<dbReference type="PROSITE" id="PS00571">
    <property type="entry name" value="AMIDASES"/>
    <property type="match status" value="1"/>
</dbReference>
<organism evidence="3 4">
    <name type="scientific">Monoraphidium neglectum</name>
    <dbReference type="NCBI Taxonomy" id="145388"/>
    <lineage>
        <taxon>Eukaryota</taxon>
        <taxon>Viridiplantae</taxon>
        <taxon>Chlorophyta</taxon>
        <taxon>core chlorophytes</taxon>
        <taxon>Chlorophyceae</taxon>
        <taxon>CS clade</taxon>
        <taxon>Sphaeropleales</taxon>
        <taxon>Selenastraceae</taxon>
        <taxon>Monoraphidium</taxon>
    </lineage>
</organism>
<sequence length="304" mass="29988">MPEPPQQAEAGSLPVADAASPAARVRAALAALGADALPAAGRGGRKLAGGGAAAGRRARPSISDYHSAYLAGDVTPSDVAEAIIKFLGSEAGAANWLCDFRPDHLRAQAAAATARYARGGALSVLDGVPYGVKDVIDAYGHASGGGTTFLAKMRGPVLDVALEAPAVAALRSLGALLVGKTQMQEFGLLPTGISAQQGLARNPHSPNCIPGGSSGGSACVVAAGVCAFAIGTDGGGSVRIPAAVCGVVGFKPTQGRMASEAEGCSLVTLGPIGEPQRLLAARRPKALPAVAAASSVVAERTSLG</sequence>
<dbReference type="Proteomes" id="UP000054498">
    <property type="component" value="Unassembled WGS sequence"/>
</dbReference>
<dbReference type="GO" id="GO:0003824">
    <property type="term" value="F:catalytic activity"/>
    <property type="evidence" value="ECO:0007669"/>
    <property type="project" value="InterPro"/>
</dbReference>
<dbReference type="InterPro" id="IPR036928">
    <property type="entry name" value="AS_sf"/>
</dbReference>
<gene>
    <name evidence="3" type="ORF">MNEG_2532</name>
</gene>
<dbReference type="EMBL" id="KK100507">
    <property type="protein sequence ID" value="KIZ05434.1"/>
    <property type="molecule type" value="Genomic_DNA"/>
</dbReference>
<comment type="similarity">
    <text evidence="1">Belongs to the amidase family.</text>
</comment>
<dbReference type="SUPFAM" id="SSF75304">
    <property type="entry name" value="Amidase signature (AS) enzymes"/>
    <property type="match status" value="1"/>
</dbReference>
<reference evidence="3 4" key="1">
    <citation type="journal article" date="2013" name="BMC Genomics">
        <title>Reconstruction of the lipid metabolism for the microalga Monoraphidium neglectum from its genome sequence reveals characteristics suitable for biofuel production.</title>
        <authorList>
            <person name="Bogen C."/>
            <person name="Al-Dilaimi A."/>
            <person name="Albersmeier A."/>
            <person name="Wichmann J."/>
            <person name="Grundmann M."/>
            <person name="Rupp O."/>
            <person name="Lauersen K.J."/>
            <person name="Blifernez-Klassen O."/>
            <person name="Kalinowski J."/>
            <person name="Goesmann A."/>
            <person name="Mussgnug J.H."/>
            <person name="Kruse O."/>
        </authorList>
    </citation>
    <scope>NUCLEOTIDE SEQUENCE [LARGE SCALE GENOMIC DNA]</scope>
    <source>
        <strain evidence="3 4">SAG 48.87</strain>
    </source>
</reference>
<dbReference type="InterPro" id="IPR023631">
    <property type="entry name" value="Amidase_dom"/>
</dbReference>
<dbReference type="PANTHER" id="PTHR11895:SF67">
    <property type="entry name" value="AMIDASE DOMAIN-CONTAINING PROTEIN"/>
    <property type="match status" value="1"/>
</dbReference>
<dbReference type="Pfam" id="PF01425">
    <property type="entry name" value="Amidase"/>
    <property type="match status" value="1"/>
</dbReference>
<dbReference type="RefSeq" id="XP_013904453.1">
    <property type="nucleotide sequence ID" value="XM_014048999.1"/>
</dbReference>
<proteinExistence type="inferred from homology"/>
<dbReference type="STRING" id="145388.A0A0D2LFN4"/>
<dbReference type="InterPro" id="IPR020556">
    <property type="entry name" value="Amidase_CS"/>
</dbReference>
<evidence type="ECO:0000313" key="3">
    <source>
        <dbReference type="EMBL" id="KIZ05434.1"/>
    </source>
</evidence>
<accession>A0A0D2LFN4</accession>
<name>A0A0D2LFN4_9CHLO</name>
<protein>
    <recommendedName>
        <fullName evidence="2">Amidase domain-containing protein</fullName>
    </recommendedName>
</protein>
<feature type="domain" description="Amidase" evidence="2">
    <location>
        <begin position="97"/>
        <end position="259"/>
    </location>
</feature>
<keyword evidence="4" id="KW-1185">Reference proteome</keyword>
<dbReference type="InterPro" id="IPR000120">
    <property type="entry name" value="Amidase"/>
</dbReference>
<dbReference type="OrthoDB" id="421993at2759"/>
<dbReference type="Gene3D" id="3.90.1300.10">
    <property type="entry name" value="Amidase signature (AS) domain"/>
    <property type="match status" value="1"/>
</dbReference>
<dbReference type="GeneID" id="25735410"/>
<evidence type="ECO:0000259" key="2">
    <source>
        <dbReference type="Pfam" id="PF01425"/>
    </source>
</evidence>
<dbReference type="AlphaFoldDB" id="A0A0D2LFN4"/>
<dbReference type="KEGG" id="mng:MNEG_2532"/>
<evidence type="ECO:0000313" key="4">
    <source>
        <dbReference type="Proteomes" id="UP000054498"/>
    </source>
</evidence>
<evidence type="ECO:0000256" key="1">
    <source>
        <dbReference type="ARBA" id="ARBA00009199"/>
    </source>
</evidence>